<sequence>MRKGLFIRPSYVVMRFDYENELFTAVMRRVDWFLFQVFITGSERKHKKD</sequence>
<keyword evidence="2" id="KW-1185">Reference proteome</keyword>
<protein>
    <recommendedName>
        <fullName evidence="3">Transposase</fullName>
    </recommendedName>
</protein>
<reference evidence="2" key="1">
    <citation type="journal article" date="2019" name="Int. J. Syst. Evol. Microbiol.">
        <title>The Global Catalogue of Microorganisms (GCM) 10K type strain sequencing project: providing services to taxonomists for standard genome sequencing and annotation.</title>
        <authorList>
            <consortium name="The Broad Institute Genomics Platform"/>
            <consortium name="The Broad Institute Genome Sequencing Center for Infectious Disease"/>
            <person name="Wu L."/>
            <person name="Ma J."/>
        </authorList>
    </citation>
    <scope>NUCLEOTIDE SEQUENCE [LARGE SCALE GENOMIC DNA]</scope>
    <source>
        <strain evidence="2">CCUG 53915</strain>
    </source>
</reference>
<evidence type="ECO:0008006" key="3">
    <source>
        <dbReference type="Google" id="ProtNLM"/>
    </source>
</evidence>
<comment type="caution">
    <text evidence="1">The sequence shown here is derived from an EMBL/GenBank/DDBJ whole genome shotgun (WGS) entry which is preliminary data.</text>
</comment>
<dbReference type="RefSeq" id="WP_381480515.1">
    <property type="nucleotide sequence ID" value="NZ_JBHTLT010000044.1"/>
</dbReference>
<evidence type="ECO:0000313" key="1">
    <source>
        <dbReference type="EMBL" id="MFD1205338.1"/>
    </source>
</evidence>
<organism evidence="1 2">
    <name type="scientific">Sporosarcina contaminans</name>
    <dbReference type="NCBI Taxonomy" id="633403"/>
    <lineage>
        <taxon>Bacteria</taxon>
        <taxon>Bacillati</taxon>
        <taxon>Bacillota</taxon>
        <taxon>Bacilli</taxon>
        <taxon>Bacillales</taxon>
        <taxon>Caryophanaceae</taxon>
        <taxon>Sporosarcina</taxon>
    </lineage>
</organism>
<name>A0ABW3U0W4_9BACL</name>
<gene>
    <name evidence="1" type="ORF">ACFQ38_09515</name>
</gene>
<proteinExistence type="predicted"/>
<accession>A0ABW3U0W4</accession>
<evidence type="ECO:0000313" key="2">
    <source>
        <dbReference type="Proteomes" id="UP001597231"/>
    </source>
</evidence>
<dbReference type="EMBL" id="JBHTLT010000044">
    <property type="protein sequence ID" value="MFD1205338.1"/>
    <property type="molecule type" value="Genomic_DNA"/>
</dbReference>
<dbReference type="Proteomes" id="UP001597231">
    <property type="component" value="Unassembled WGS sequence"/>
</dbReference>